<name>W0FGX3_9BACT</name>
<dbReference type="Pfam" id="PF08239">
    <property type="entry name" value="SH3_3"/>
    <property type="match status" value="1"/>
</dbReference>
<dbReference type="CDD" id="cd14667">
    <property type="entry name" value="3D_containing_proteins"/>
    <property type="match status" value="1"/>
</dbReference>
<dbReference type="GO" id="GO:0004553">
    <property type="term" value="F:hydrolase activity, hydrolyzing O-glycosyl compounds"/>
    <property type="evidence" value="ECO:0007669"/>
    <property type="project" value="InterPro"/>
</dbReference>
<evidence type="ECO:0000259" key="3">
    <source>
        <dbReference type="PROSITE" id="PS51781"/>
    </source>
</evidence>
<dbReference type="EMBL" id="KC246778">
    <property type="protein sequence ID" value="AHF23888.1"/>
    <property type="molecule type" value="Genomic_DNA"/>
</dbReference>
<feature type="domain" description="SH3b" evidence="3">
    <location>
        <begin position="125"/>
        <end position="196"/>
    </location>
</feature>
<feature type="region of interest" description="Disordered" evidence="1">
    <location>
        <begin position="67"/>
        <end position="121"/>
    </location>
</feature>
<evidence type="ECO:0000256" key="1">
    <source>
        <dbReference type="SAM" id="MobiDB-lite"/>
    </source>
</evidence>
<dbReference type="InterPro" id="IPR036908">
    <property type="entry name" value="RlpA-like_sf"/>
</dbReference>
<feature type="transmembrane region" description="Helical" evidence="2">
    <location>
        <begin position="20"/>
        <end position="43"/>
    </location>
</feature>
<dbReference type="PROSITE" id="PS51781">
    <property type="entry name" value="SH3B"/>
    <property type="match status" value="1"/>
</dbReference>
<reference evidence="4" key="1">
    <citation type="journal article" date="2013" name="PLoS ONE">
        <title>Metagenomic insights into the carbohydrate-active enzymes carried by the microorganisms adhering to solid digesta in the rumen of cows.</title>
        <authorList>
            <person name="Wang L."/>
            <person name="Hatem A."/>
            <person name="Catalyurek U.V."/>
            <person name="Morrison M."/>
            <person name="Yu Z."/>
        </authorList>
    </citation>
    <scope>NUCLEOTIDE SEQUENCE</scope>
</reference>
<feature type="compositionally biased region" description="Low complexity" evidence="1">
    <location>
        <begin position="196"/>
        <end position="215"/>
    </location>
</feature>
<dbReference type="InterPro" id="IPR010611">
    <property type="entry name" value="3D_dom"/>
</dbReference>
<dbReference type="SUPFAM" id="SSF50685">
    <property type="entry name" value="Barwin-like endoglucanases"/>
    <property type="match status" value="1"/>
</dbReference>
<evidence type="ECO:0000256" key="2">
    <source>
        <dbReference type="SAM" id="Phobius"/>
    </source>
</evidence>
<dbReference type="InterPro" id="IPR003646">
    <property type="entry name" value="SH3-like_bac-type"/>
</dbReference>
<dbReference type="AlphaFoldDB" id="W0FGX3"/>
<dbReference type="Pfam" id="PF06725">
    <property type="entry name" value="3D"/>
    <property type="match status" value="1"/>
</dbReference>
<proteinExistence type="predicted"/>
<organism evidence="4">
    <name type="scientific">uncultured bacterium Contig1759</name>
    <dbReference type="NCBI Taxonomy" id="1393502"/>
    <lineage>
        <taxon>Bacteria</taxon>
        <taxon>environmental samples</taxon>
    </lineage>
</organism>
<accession>W0FGX3</accession>
<protein>
    <submittedName>
        <fullName evidence="4">3D domain protein</fullName>
    </submittedName>
</protein>
<dbReference type="GO" id="GO:0019867">
    <property type="term" value="C:outer membrane"/>
    <property type="evidence" value="ECO:0007669"/>
    <property type="project" value="InterPro"/>
</dbReference>
<evidence type="ECO:0000313" key="4">
    <source>
        <dbReference type="EMBL" id="AHF23888.1"/>
    </source>
</evidence>
<feature type="region of interest" description="Disordered" evidence="1">
    <location>
        <begin position="181"/>
        <end position="215"/>
    </location>
</feature>
<dbReference type="GO" id="GO:0009254">
    <property type="term" value="P:peptidoglycan turnover"/>
    <property type="evidence" value="ECO:0007669"/>
    <property type="project" value="InterPro"/>
</dbReference>
<sequence length="315" mass="32860">MLLQLKDIKKGFIPTREQILKALTTVIVIMLCALAGFAVQIILKRGTSEQIVLAAVADPAAIVPEPAETEATEASVPETEATTETAAVSETEETSETSETSETEETTKATTTATTAATTEAVTESDLQLAVYATTVLNVRSGPGTSYDVVKQVNPGDQIDVVAVTSNGWYKTYNGNYVSADLTTQTPPTPTPTPKPAATATPAPKQTTPASTTTAIDTSSGVSCKITFYGPQDNGDGSYSLTTATGATCTQGVTVAADWSVYPAGTVIYIENDPLGGDGYYTVQDKGSGVKGAMIDIFVEDTSQYSTTTRTVYLG</sequence>
<feature type="compositionally biased region" description="Low complexity" evidence="1">
    <location>
        <begin position="108"/>
        <end position="121"/>
    </location>
</feature>
<keyword evidence="2" id="KW-0472">Membrane</keyword>
<dbReference type="Gene3D" id="2.40.40.10">
    <property type="entry name" value="RlpA-like domain"/>
    <property type="match status" value="1"/>
</dbReference>
<dbReference type="SMART" id="SM00287">
    <property type="entry name" value="SH3b"/>
    <property type="match status" value="1"/>
</dbReference>
<keyword evidence="2" id="KW-1133">Transmembrane helix</keyword>
<feature type="compositionally biased region" description="Acidic residues" evidence="1">
    <location>
        <begin position="90"/>
        <end position="104"/>
    </location>
</feature>
<dbReference type="InterPro" id="IPR059180">
    <property type="entry name" value="3D_YorM"/>
</dbReference>
<keyword evidence="2" id="KW-0812">Transmembrane</keyword>
<dbReference type="Gene3D" id="2.30.30.40">
    <property type="entry name" value="SH3 Domains"/>
    <property type="match status" value="1"/>
</dbReference>
<feature type="compositionally biased region" description="Low complexity" evidence="1">
    <location>
        <begin position="72"/>
        <end position="89"/>
    </location>
</feature>